<dbReference type="GO" id="GO:0035870">
    <property type="term" value="F:dITP diphosphatase activity"/>
    <property type="evidence" value="ECO:0007669"/>
    <property type="project" value="UniProtKB-UniRule"/>
</dbReference>
<evidence type="ECO:0000256" key="1">
    <source>
        <dbReference type="ARBA" id="ARBA00008023"/>
    </source>
</evidence>
<dbReference type="EC" id="3.6.1.66" evidence="10"/>
<keyword evidence="5 10" id="KW-0378">Hydrolase</keyword>
<keyword evidence="3 10" id="KW-0479">Metal-binding</keyword>
<feature type="binding site" evidence="10">
    <location>
        <begin position="150"/>
        <end position="153"/>
    </location>
    <ligand>
        <name>substrate</name>
    </ligand>
</feature>
<keyword evidence="6 10" id="KW-0460">Magnesium</keyword>
<organism evidence="12 13">
    <name type="scientific">Thermodesulfobium acidiphilum</name>
    <dbReference type="NCBI Taxonomy" id="1794699"/>
    <lineage>
        <taxon>Bacteria</taxon>
        <taxon>Pseudomonadati</taxon>
        <taxon>Thermodesulfobiota</taxon>
        <taxon>Thermodesulfobiia</taxon>
        <taxon>Thermodesulfobiales</taxon>
        <taxon>Thermodesulfobiaceae</taxon>
        <taxon>Thermodesulfobium</taxon>
    </lineage>
</organism>
<feature type="binding site" evidence="10">
    <location>
        <position position="173"/>
    </location>
    <ligand>
        <name>substrate</name>
    </ligand>
</feature>
<keyword evidence="7 10" id="KW-0546">Nucleotide metabolism</keyword>
<feature type="binding site" evidence="10">
    <location>
        <begin position="7"/>
        <end position="12"/>
    </location>
    <ligand>
        <name>substrate</name>
    </ligand>
</feature>
<comment type="catalytic activity">
    <reaction evidence="10">
        <text>ITP + H2O = IMP + diphosphate + H(+)</text>
        <dbReference type="Rhea" id="RHEA:29399"/>
        <dbReference type="ChEBI" id="CHEBI:15377"/>
        <dbReference type="ChEBI" id="CHEBI:15378"/>
        <dbReference type="ChEBI" id="CHEBI:33019"/>
        <dbReference type="ChEBI" id="CHEBI:58053"/>
        <dbReference type="ChEBI" id="CHEBI:61402"/>
        <dbReference type="EC" id="3.6.1.66"/>
    </reaction>
</comment>
<protein>
    <recommendedName>
        <fullName evidence="10">dITP/XTP pyrophosphatase</fullName>
        <ecNumber evidence="10">3.6.1.66</ecNumber>
    </recommendedName>
    <alternativeName>
        <fullName evidence="10">Non-canonical purine NTP pyrophosphatase</fullName>
    </alternativeName>
    <alternativeName>
        <fullName evidence="10">Non-standard purine NTP pyrophosphatase</fullName>
    </alternativeName>
    <alternativeName>
        <fullName evidence="10">Nucleoside-triphosphate diphosphatase</fullName>
    </alternativeName>
    <alternativeName>
        <fullName evidence="10">Nucleoside-triphosphate pyrophosphatase</fullName>
        <shortName evidence="10">NTPase</shortName>
    </alternativeName>
</protein>
<dbReference type="GO" id="GO:0000166">
    <property type="term" value="F:nucleotide binding"/>
    <property type="evidence" value="ECO:0007669"/>
    <property type="project" value="UniProtKB-KW"/>
</dbReference>
<dbReference type="PANTHER" id="PTHR11067:SF9">
    <property type="entry name" value="INOSINE TRIPHOSPHATE PYROPHOSPHATASE"/>
    <property type="match status" value="1"/>
</dbReference>
<gene>
    <name evidence="12" type="ORF">TDSAC_1128</name>
</gene>
<accession>A0A2R4W175</accession>
<dbReference type="NCBIfam" id="TIGR00042">
    <property type="entry name" value="RdgB/HAM1 family non-canonical purine NTP pyrophosphatase"/>
    <property type="match status" value="1"/>
</dbReference>
<dbReference type="InterPro" id="IPR029001">
    <property type="entry name" value="ITPase-like_fam"/>
</dbReference>
<evidence type="ECO:0000256" key="5">
    <source>
        <dbReference type="ARBA" id="ARBA00022801"/>
    </source>
</evidence>
<dbReference type="InterPro" id="IPR020922">
    <property type="entry name" value="dITP/XTP_pyrophosphatase"/>
</dbReference>
<dbReference type="Gene3D" id="3.90.950.10">
    <property type="match status" value="1"/>
</dbReference>
<dbReference type="AlphaFoldDB" id="A0A2R4W175"/>
<dbReference type="EMBL" id="CP020921">
    <property type="protein sequence ID" value="AWB10474.1"/>
    <property type="molecule type" value="Genomic_DNA"/>
</dbReference>
<comment type="subunit">
    <text evidence="2 10">Homodimer.</text>
</comment>
<feature type="binding site" evidence="10">
    <location>
        <position position="70"/>
    </location>
    <ligand>
        <name>substrate</name>
    </ligand>
</feature>
<evidence type="ECO:0000256" key="9">
    <source>
        <dbReference type="ARBA" id="ARBA00052017"/>
    </source>
</evidence>
<dbReference type="GO" id="GO:0017111">
    <property type="term" value="F:ribonucleoside triphosphate phosphatase activity"/>
    <property type="evidence" value="ECO:0007669"/>
    <property type="project" value="InterPro"/>
</dbReference>
<dbReference type="RefSeq" id="WP_108309269.1">
    <property type="nucleotide sequence ID" value="NZ_CP020921.1"/>
</dbReference>
<evidence type="ECO:0000256" key="11">
    <source>
        <dbReference type="RuleBase" id="RU003781"/>
    </source>
</evidence>
<sequence length="196" mass="22004">MKLLLATNNKNKIREIVNVLSKYSLNFILPSEINCFIEPEETGSTFCENALIKARAFYEATNIASLADDSGLEVDALDKKPGVLSSRFFGDVTDLEKCMGILKLLGDLPFEKRTARFKACFVLYEKKVICQVQGVCEGHIGFEPKGENGFGYDPIFIPLGYKKSMAELSLEEKEKISHRGNALRDLSENLKQILRK</sequence>
<dbReference type="InterPro" id="IPR002637">
    <property type="entry name" value="RdgB/HAM1"/>
</dbReference>
<evidence type="ECO:0000256" key="2">
    <source>
        <dbReference type="ARBA" id="ARBA00011738"/>
    </source>
</evidence>
<keyword evidence="4 10" id="KW-0547">Nucleotide-binding</keyword>
<dbReference type="GO" id="GO:0046872">
    <property type="term" value="F:metal ion binding"/>
    <property type="evidence" value="ECO:0007669"/>
    <property type="project" value="UniProtKB-KW"/>
</dbReference>
<dbReference type="FunFam" id="3.90.950.10:FF:000001">
    <property type="entry name" value="dITP/XTP pyrophosphatase"/>
    <property type="match status" value="1"/>
</dbReference>
<dbReference type="GO" id="GO:0036220">
    <property type="term" value="F:ITP diphosphatase activity"/>
    <property type="evidence" value="ECO:0007669"/>
    <property type="project" value="UniProtKB-UniRule"/>
</dbReference>
<evidence type="ECO:0000256" key="8">
    <source>
        <dbReference type="ARBA" id="ARBA00051875"/>
    </source>
</evidence>
<evidence type="ECO:0000256" key="10">
    <source>
        <dbReference type="HAMAP-Rule" id="MF_01405"/>
    </source>
</evidence>
<comment type="function">
    <text evidence="10">Pyrophosphatase that catalyzes the hydrolysis of nucleoside triphosphates to their monophosphate derivatives, with a high preference for the non-canonical purine nucleotides XTP (xanthosine triphosphate), dITP (deoxyinosine triphosphate) and ITP. Seems to function as a house-cleaning enzyme that removes non-canonical purine nucleotides from the nucleotide pool, thus preventing their incorporation into DNA/RNA and avoiding chromosomal lesions.</text>
</comment>
<comment type="catalytic activity">
    <reaction evidence="9 10">
        <text>XTP + H2O = XMP + diphosphate + H(+)</text>
        <dbReference type="Rhea" id="RHEA:28610"/>
        <dbReference type="ChEBI" id="CHEBI:15377"/>
        <dbReference type="ChEBI" id="CHEBI:15378"/>
        <dbReference type="ChEBI" id="CHEBI:33019"/>
        <dbReference type="ChEBI" id="CHEBI:57464"/>
        <dbReference type="ChEBI" id="CHEBI:61314"/>
        <dbReference type="EC" id="3.6.1.66"/>
    </reaction>
</comment>
<keyword evidence="13" id="KW-1185">Reference proteome</keyword>
<evidence type="ECO:0000256" key="7">
    <source>
        <dbReference type="ARBA" id="ARBA00023080"/>
    </source>
</evidence>
<dbReference type="GO" id="GO:0005829">
    <property type="term" value="C:cytosol"/>
    <property type="evidence" value="ECO:0007669"/>
    <property type="project" value="TreeGrafter"/>
</dbReference>
<dbReference type="HAMAP" id="MF_01405">
    <property type="entry name" value="Non_canon_purine_NTPase"/>
    <property type="match status" value="1"/>
</dbReference>
<dbReference type="GO" id="GO:0036222">
    <property type="term" value="F:XTP diphosphatase activity"/>
    <property type="evidence" value="ECO:0007669"/>
    <property type="project" value="UniProtKB-UniRule"/>
</dbReference>
<dbReference type="CDD" id="cd00515">
    <property type="entry name" value="HAM1"/>
    <property type="match status" value="1"/>
</dbReference>
<comment type="cofactor">
    <cofactor evidence="10">
        <name>Mg(2+)</name>
        <dbReference type="ChEBI" id="CHEBI:18420"/>
    </cofactor>
    <text evidence="10">Binds 1 Mg(2+) ion per subunit.</text>
</comment>
<feature type="binding site" evidence="10">
    <location>
        <position position="40"/>
    </location>
    <ligand>
        <name>Mg(2+)</name>
        <dbReference type="ChEBI" id="CHEBI:18420"/>
    </ligand>
</feature>
<dbReference type="GO" id="GO:0009117">
    <property type="term" value="P:nucleotide metabolic process"/>
    <property type="evidence" value="ECO:0007669"/>
    <property type="project" value="UniProtKB-KW"/>
</dbReference>
<reference evidence="12 13" key="1">
    <citation type="submission" date="2017-04" db="EMBL/GenBank/DDBJ databases">
        <title>Genomic insights into metabolism of Thermodesulfobium acidiphilum.</title>
        <authorList>
            <person name="Toshchakov S.V."/>
            <person name="Frolov E.N."/>
            <person name="Kublanov I.V."/>
            <person name="Samarov N.I."/>
            <person name="Novikov A."/>
            <person name="Lebedinsky A.V."/>
            <person name="Bonch-Osmolovskaya E.A."/>
            <person name="Chernyh N.A."/>
        </authorList>
    </citation>
    <scope>NUCLEOTIDE SEQUENCE [LARGE SCALE GENOMIC DNA]</scope>
    <source>
        <strain evidence="12 13">3127-1</strain>
    </source>
</reference>
<evidence type="ECO:0000313" key="12">
    <source>
        <dbReference type="EMBL" id="AWB10474.1"/>
    </source>
</evidence>
<evidence type="ECO:0000256" key="3">
    <source>
        <dbReference type="ARBA" id="ARBA00022723"/>
    </source>
</evidence>
<dbReference type="Pfam" id="PF01725">
    <property type="entry name" value="Ham1p_like"/>
    <property type="match status" value="1"/>
</dbReference>
<evidence type="ECO:0000313" key="13">
    <source>
        <dbReference type="Proteomes" id="UP000244792"/>
    </source>
</evidence>
<evidence type="ECO:0000256" key="4">
    <source>
        <dbReference type="ARBA" id="ARBA00022741"/>
    </source>
</evidence>
<dbReference type="GO" id="GO:0009146">
    <property type="term" value="P:purine nucleoside triphosphate catabolic process"/>
    <property type="evidence" value="ECO:0007669"/>
    <property type="project" value="UniProtKB-UniRule"/>
</dbReference>
<proteinExistence type="inferred from homology"/>
<feature type="binding site" evidence="10">
    <location>
        <begin position="178"/>
        <end position="179"/>
    </location>
    <ligand>
        <name>substrate</name>
    </ligand>
</feature>
<feature type="binding site" evidence="10">
    <location>
        <position position="69"/>
    </location>
    <ligand>
        <name>Mg(2+)</name>
        <dbReference type="ChEBI" id="CHEBI:18420"/>
    </ligand>
</feature>
<dbReference type="OrthoDB" id="9807456at2"/>
<dbReference type="SUPFAM" id="SSF52972">
    <property type="entry name" value="ITPase-like"/>
    <property type="match status" value="1"/>
</dbReference>
<comment type="catalytic activity">
    <reaction evidence="8 10">
        <text>dITP + H2O = dIMP + diphosphate + H(+)</text>
        <dbReference type="Rhea" id="RHEA:28342"/>
        <dbReference type="ChEBI" id="CHEBI:15377"/>
        <dbReference type="ChEBI" id="CHEBI:15378"/>
        <dbReference type="ChEBI" id="CHEBI:33019"/>
        <dbReference type="ChEBI" id="CHEBI:61194"/>
        <dbReference type="ChEBI" id="CHEBI:61382"/>
        <dbReference type="EC" id="3.6.1.66"/>
    </reaction>
</comment>
<dbReference type="Proteomes" id="UP000244792">
    <property type="component" value="Chromosome"/>
</dbReference>
<dbReference type="KEGG" id="taci:TDSAC_1128"/>
<dbReference type="PANTHER" id="PTHR11067">
    <property type="entry name" value="INOSINE TRIPHOSPHATE PYROPHOSPHATASE/HAM1 PROTEIN"/>
    <property type="match status" value="1"/>
</dbReference>
<evidence type="ECO:0000256" key="6">
    <source>
        <dbReference type="ARBA" id="ARBA00022842"/>
    </source>
</evidence>
<feature type="active site" description="Proton acceptor" evidence="10">
    <location>
        <position position="69"/>
    </location>
</feature>
<name>A0A2R4W175_THEAF</name>
<comment type="similarity">
    <text evidence="1 10 11">Belongs to the HAM1 NTPase family.</text>
</comment>